<protein>
    <submittedName>
        <fullName evidence="2">Uncharacterized protein</fullName>
    </submittedName>
</protein>
<evidence type="ECO:0000313" key="1">
    <source>
        <dbReference type="EMBL" id="USB36541.1"/>
    </source>
</evidence>
<keyword evidence="3" id="KW-1185">Reference proteome</keyword>
<dbReference type="RefSeq" id="WP_251464396.1">
    <property type="nucleotide sequence ID" value="NZ_CP097327.1"/>
</dbReference>
<name>A0AAX3RS52_9GAMM</name>
<sequence length="58" mass="6798">MPSKYLPDGLPLNRALWPEKYQELEQLDLLVSQPIRQLKNQKINSERMLAYIEMALAV</sequence>
<dbReference type="EMBL" id="CP097327">
    <property type="protein sequence ID" value="USB36541.1"/>
    <property type="molecule type" value="Genomic_DNA"/>
</dbReference>
<evidence type="ECO:0000313" key="2">
    <source>
        <dbReference type="EMBL" id="WFC05472.1"/>
    </source>
</evidence>
<dbReference type="EMBL" id="CP116222">
    <property type="protein sequence ID" value="WFC05472.1"/>
    <property type="molecule type" value="Genomic_DNA"/>
</dbReference>
<reference evidence="2" key="2">
    <citation type="submission" date="2023-01" db="EMBL/GenBank/DDBJ databases">
        <title>The prevalence of carbapenem-resistant bacteria in aquaculture in China and the genetic diversity of carbapenem-resistant genes.</title>
        <authorList>
            <person name="Wen R."/>
        </authorList>
    </citation>
    <scope>NUCLEOTIDE SEQUENCE</scope>
    <source>
        <strain evidence="2">PVA41-chromosome</strain>
    </source>
</reference>
<reference evidence="1" key="1">
    <citation type="journal article" date="2022" name="Front. Microbiol.">
        <title>Identification of a novel aminoglycoside O-nucleotidyltransferase AadA33 in Providencia vermicola.</title>
        <authorList>
            <person name="Feng C."/>
            <person name="Gao M."/>
            <person name="Jiang W."/>
            <person name="Shi W."/>
            <person name="Li A."/>
            <person name="Liu S."/>
            <person name="Zhang L."/>
            <person name="Zhang X."/>
            <person name="Li Q."/>
            <person name="Lin H."/>
            <person name="Lu J."/>
            <person name="Li K."/>
            <person name="Zhang H."/>
            <person name="Hu Y."/>
            <person name="Bao Q."/>
            <person name="Lin X."/>
        </authorList>
    </citation>
    <scope>NUCLEOTIDE SEQUENCE</scope>
    <source>
        <strain evidence="1">P13</strain>
    </source>
</reference>
<dbReference type="Proteomes" id="UP001222403">
    <property type="component" value="Chromosome"/>
</dbReference>
<dbReference type="AlphaFoldDB" id="A0AAX3RS52"/>
<evidence type="ECO:0000313" key="3">
    <source>
        <dbReference type="Proteomes" id="UP001057142"/>
    </source>
</evidence>
<gene>
    <name evidence="1" type="ORF">M5J11_17345</name>
    <name evidence="2" type="ORF">PG365_12100</name>
</gene>
<proteinExistence type="predicted"/>
<organism evidence="2 4">
    <name type="scientific">Providencia vermicola</name>
    <dbReference type="NCBI Taxonomy" id="333965"/>
    <lineage>
        <taxon>Bacteria</taxon>
        <taxon>Pseudomonadati</taxon>
        <taxon>Pseudomonadota</taxon>
        <taxon>Gammaproteobacteria</taxon>
        <taxon>Enterobacterales</taxon>
        <taxon>Morganellaceae</taxon>
        <taxon>Providencia</taxon>
    </lineage>
</organism>
<evidence type="ECO:0000313" key="4">
    <source>
        <dbReference type="Proteomes" id="UP001222403"/>
    </source>
</evidence>
<accession>A0AAX3RS52</accession>
<dbReference type="Proteomes" id="UP001057142">
    <property type="component" value="Chromosome"/>
</dbReference>